<dbReference type="EMBL" id="JAUFQS010000041">
    <property type="protein sequence ID" value="MDN3689753.1"/>
    <property type="molecule type" value="Genomic_DNA"/>
</dbReference>
<dbReference type="GO" id="GO:0008168">
    <property type="term" value="F:methyltransferase activity"/>
    <property type="evidence" value="ECO:0007669"/>
    <property type="project" value="UniProtKB-KW"/>
</dbReference>
<proteinExistence type="predicted"/>
<comment type="caution">
    <text evidence="2">The sequence shown here is derived from an EMBL/GenBank/DDBJ whole genome shotgun (WGS) entry which is preliminary data.</text>
</comment>
<organism evidence="2 3">
    <name type="scientific">Cyclobacterium jeungdonense</name>
    <dbReference type="NCBI Taxonomy" id="708087"/>
    <lineage>
        <taxon>Bacteria</taxon>
        <taxon>Pseudomonadati</taxon>
        <taxon>Bacteroidota</taxon>
        <taxon>Cytophagia</taxon>
        <taxon>Cytophagales</taxon>
        <taxon>Cyclobacteriaceae</taxon>
        <taxon>Cyclobacterium</taxon>
    </lineage>
</organism>
<dbReference type="PANTHER" id="PTHR43861">
    <property type="entry name" value="TRANS-ACONITATE 2-METHYLTRANSFERASE-RELATED"/>
    <property type="match status" value="1"/>
</dbReference>
<feature type="domain" description="Methyltransferase type 11" evidence="1">
    <location>
        <begin position="33"/>
        <end position="133"/>
    </location>
</feature>
<evidence type="ECO:0000259" key="1">
    <source>
        <dbReference type="Pfam" id="PF08241"/>
    </source>
</evidence>
<name>A0ABT8CAC4_9BACT</name>
<protein>
    <submittedName>
        <fullName evidence="2">Class I SAM-dependent methyltransferase</fullName>
        <ecNumber evidence="2">2.1.-.-</ecNumber>
    </submittedName>
</protein>
<evidence type="ECO:0000313" key="3">
    <source>
        <dbReference type="Proteomes" id="UP001236663"/>
    </source>
</evidence>
<keyword evidence="2" id="KW-0808">Transferase</keyword>
<dbReference type="InterPro" id="IPR029063">
    <property type="entry name" value="SAM-dependent_MTases_sf"/>
</dbReference>
<dbReference type="GO" id="GO:0032259">
    <property type="term" value="P:methylation"/>
    <property type="evidence" value="ECO:0007669"/>
    <property type="project" value="UniProtKB-KW"/>
</dbReference>
<keyword evidence="3" id="KW-1185">Reference proteome</keyword>
<dbReference type="InterPro" id="IPR013216">
    <property type="entry name" value="Methyltransf_11"/>
</dbReference>
<dbReference type="Pfam" id="PF08241">
    <property type="entry name" value="Methyltransf_11"/>
    <property type="match status" value="1"/>
</dbReference>
<dbReference type="RefSeq" id="WP_163385486.1">
    <property type="nucleotide sequence ID" value="NZ_JAUFQS010000041.1"/>
</dbReference>
<accession>A0ABT8CAC4</accession>
<dbReference type="Gene3D" id="3.40.50.150">
    <property type="entry name" value="Vaccinia Virus protein VP39"/>
    <property type="match status" value="1"/>
</dbReference>
<gene>
    <name evidence="2" type="ORF">QWZ15_18155</name>
</gene>
<dbReference type="CDD" id="cd02440">
    <property type="entry name" value="AdoMet_MTases"/>
    <property type="match status" value="1"/>
</dbReference>
<reference evidence="3" key="1">
    <citation type="journal article" date="2019" name="Int. J. Syst. Evol. Microbiol.">
        <title>The Global Catalogue of Microorganisms (GCM) 10K type strain sequencing project: providing services to taxonomists for standard genome sequencing and annotation.</title>
        <authorList>
            <consortium name="The Broad Institute Genomics Platform"/>
            <consortium name="The Broad Institute Genome Sequencing Center for Infectious Disease"/>
            <person name="Wu L."/>
            <person name="Ma J."/>
        </authorList>
    </citation>
    <scope>NUCLEOTIDE SEQUENCE [LARGE SCALE GENOMIC DNA]</scope>
    <source>
        <strain evidence="3">CECT 7706</strain>
    </source>
</reference>
<dbReference type="Proteomes" id="UP001236663">
    <property type="component" value="Unassembled WGS sequence"/>
</dbReference>
<dbReference type="EC" id="2.1.-.-" evidence="2"/>
<dbReference type="SUPFAM" id="SSF53335">
    <property type="entry name" value="S-adenosyl-L-methionine-dependent methyltransferases"/>
    <property type="match status" value="1"/>
</dbReference>
<evidence type="ECO:0000313" key="2">
    <source>
        <dbReference type="EMBL" id="MDN3689753.1"/>
    </source>
</evidence>
<sequence length="205" mass="23273">MEIRALNQLLGNIDIYLLDQLLKERFDKEMLILDAGCGEGRNTHYFIRSGYQILGVDNNPVAIQMARITAKTLDPTFDSMRFLVAPVEDLPFHTGAFDVLISSAVMHFANDKAHFEAMLQEQMRVLKKGGIFWLRTCTDAGGCFPLASENEELRQELPDGTERFVFTEKLKKEVIKKFSLTLLEPAKSVVVHGKRAMGVYLFQKE</sequence>
<keyword evidence="2" id="KW-0489">Methyltransferase</keyword>